<organism evidence="4 5">
    <name type="scientific">Mycolicibacterium agri</name>
    <name type="common">Mycobacterium agri</name>
    <dbReference type="NCBI Taxonomy" id="36811"/>
    <lineage>
        <taxon>Bacteria</taxon>
        <taxon>Bacillati</taxon>
        <taxon>Actinomycetota</taxon>
        <taxon>Actinomycetes</taxon>
        <taxon>Mycobacteriales</taxon>
        <taxon>Mycobacteriaceae</taxon>
        <taxon>Mycolicibacterium</taxon>
    </lineage>
</organism>
<dbReference type="AlphaFoldDB" id="A0A2A7NAP9"/>
<dbReference type="InterPro" id="IPR050965">
    <property type="entry name" value="UPF0336/Enoyl-CoA_hydratase"/>
</dbReference>
<dbReference type="Proteomes" id="UP000220914">
    <property type="component" value="Unassembled WGS sequence"/>
</dbReference>
<evidence type="ECO:0000313" key="4">
    <source>
        <dbReference type="EMBL" id="PEG40916.1"/>
    </source>
</evidence>
<dbReference type="CDD" id="cd03441">
    <property type="entry name" value="R_hydratase_like"/>
    <property type="match status" value="1"/>
</dbReference>
<dbReference type="InterPro" id="IPR029069">
    <property type="entry name" value="HotDog_dom_sf"/>
</dbReference>
<dbReference type="OrthoDB" id="5415111at2"/>
<dbReference type="GO" id="GO:0006633">
    <property type="term" value="P:fatty acid biosynthetic process"/>
    <property type="evidence" value="ECO:0007669"/>
    <property type="project" value="TreeGrafter"/>
</dbReference>
<proteinExistence type="inferred from homology"/>
<evidence type="ECO:0000259" key="3">
    <source>
        <dbReference type="Pfam" id="PF13452"/>
    </source>
</evidence>
<evidence type="ECO:0000313" key="5">
    <source>
        <dbReference type="Proteomes" id="UP000220914"/>
    </source>
</evidence>
<dbReference type="EMBL" id="PDCP01000008">
    <property type="protein sequence ID" value="PEG40916.1"/>
    <property type="molecule type" value="Genomic_DNA"/>
</dbReference>
<dbReference type="HAMAP" id="MF_00799">
    <property type="entry name" value="UPF0336"/>
    <property type="match status" value="1"/>
</dbReference>
<dbReference type="InterPro" id="IPR016709">
    <property type="entry name" value="HadA-like"/>
</dbReference>
<evidence type="ECO:0000256" key="1">
    <source>
        <dbReference type="HAMAP-Rule" id="MF_00799"/>
    </source>
</evidence>
<dbReference type="Gene3D" id="3.10.129.10">
    <property type="entry name" value="Hotdog Thioesterase"/>
    <property type="match status" value="1"/>
</dbReference>
<name>A0A2A7NAP9_MYCAG</name>
<protein>
    <recommendedName>
        <fullName evidence="1">UPF0336 protein CQY20_06545</fullName>
    </recommendedName>
</protein>
<keyword evidence="5" id="KW-1185">Reference proteome</keyword>
<accession>A0A2A7NAP9</accession>
<dbReference type="Pfam" id="PF13452">
    <property type="entry name" value="FAS1_DH_region"/>
    <property type="match status" value="1"/>
</dbReference>
<gene>
    <name evidence="4" type="ORF">CQY20_06545</name>
</gene>
<feature type="domain" description="FAS1-like dehydratase" evidence="3">
    <location>
        <begin position="15"/>
        <end position="133"/>
    </location>
</feature>
<comment type="similarity">
    <text evidence="1">Belongs to the UPF0336 family.</text>
</comment>
<sequence length="214" mass="23056">MAIKTNVLGMVHEYHDYFIVGREKIREYANAVKSYHPASHDEAAAAELGYQALVAPLTFVSTFALIMQQDFFRKVDTGFETMQIVQVDQKFKYYKPLLAGDKVWGRMEVVSVDERFGADIVVTRNLALDDNGELYLEAFTTLMGHEGDNSISARYDPETGQVMRVPANARRAAAEPAPGDASGESSADASGGAPGEASAAKVEGAAAGGDAKLD</sequence>
<evidence type="ECO:0000256" key="2">
    <source>
        <dbReference type="SAM" id="MobiDB-lite"/>
    </source>
</evidence>
<dbReference type="NCBIfam" id="NF010244">
    <property type="entry name" value="PRK13691.1"/>
    <property type="match status" value="1"/>
</dbReference>
<feature type="region of interest" description="Disordered" evidence="2">
    <location>
        <begin position="167"/>
        <end position="214"/>
    </location>
</feature>
<reference evidence="4 5" key="1">
    <citation type="submission" date="2017-10" db="EMBL/GenBank/DDBJ databases">
        <title>The new phylogeny of genus Mycobacterium.</title>
        <authorList>
            <person name="Tortoli E."/>
            <person name="Trovato A."/>
            <person name="Cirillo D.M."/>
        </authorList>
    </citation>
    <scope>NUCLEOTIDE SEQUENCE [LARGE SCALE GENOMIC DNA]</scope>
    <source>
        <strain evidence="4 5">CCUG37673</strain>
    </source>
</reference>
<comment type="caution">
    <text evidence="4">The sequence shown here is derived from an EMBL/GenBank/DDBJ whole genome shotgun (WGS) entry which is preliminary data.</text>
</comment>
<dbReference type="InterPro" id="IPR039569">
    <property type="entry name" value="FAS1-like_DH_region"/>
</dbReference>
<dbReference type="GO" id="GO:0019171">
    <property type="term" value="F:(3R)-hydroxyacyl-[acyl-carrier-protein] dehydratase activity"/>
    <property type="evidence" value="ECO:0007669"/>
    <property type="project" value="TreeGrafter"/>
</dbReference>
<dbReference type="PANTHER" id="PTHR43437">
    <property type="entry name" value="HYDROXYACYL-THIOESTER DEHYDRATASE TYPE 2, MITOCHONDRIAL-RELATED"/>
    <property type="match status" value="1"/>
</dbReference>
<dbReference type="PANTHER" id="PTHR43437:SF3">
    <property type="entry name" value="HYDROXYACYL-THIOESTER DEHYDRATASE TYPE 2, MITOCHONDRIAL"/>
    <property type="match status" value="1"/>
</dbReference>
<dbReference type="SUPFAM" id="SSF54637">
    <property type="entry name" value="Thioesterase/thiol ester dehydrase-isomerase"/>
    <property type="match status" value="1"/>
</dbReference>